<sequence length="883" mass="98067">MNERPEPMSEDEVTQALAKAVQATLPGSDINVVPDAGGFVVRVVSEHFASLSEADRRSRIQEHVPPRLVSQVHTWELLTESETPWYGDLTTAVIPPPAWSTALGRIENEQATPKKITFASDLDQDLESAPVVTFYSLKGGVGRSTALAAVARRLTSEHGLRVLCIDMDLEAPGLDTLFGIPQESQSDLGVVTALLAYEFGEEPSILDHVVPIDDNGRLFCMPAGRIDGTYAARLRSLEPEIWYRERVNALHQLIDNARNSTLRPDVVLIDSRTGVSPVAAPLLFDVSDMAVVCFHPHSQARNGTELLTGALLSSTTRRQTLLPLTPEPRFVVSPMPPGQSAPRLADRAKSWIDKWLEPFNVARHGAPVLTAEEITHVVPYNAEVSFSDTVTSDSVRLAPYARIADWILQIVPEPAPKRSLQSQTSESKVTALAQLSFSTGTAEELDSEQFLQDYVVTRQVSETADPDTPLILGRKGTGKTALFRWLAAGELPGWTPVAVTTPSFRDRPDWSFGPDNYDVIDQHLATSGQDWGTVWQILIALAVYRTDDATHDVGAPHPAMQSLEPGDFAATQAVLEVLRDPMGALQCVDWLRKVDANGKNQLLLLFDGLDTAFGNTPIQRRRRSHAIAGLLAKQADLAPKFGKIRLKIFVRQDIWSSLRFENKSHFYGLSRRLQWEDQREYFKVVLKRAVHAAAFRDILRTADKALVETNVASWTPDQVDMAWGSLVGERMRGERTAFTSNWVWNRLADGNGDHSPRSLLQLFAAALDWEREEEKRSAYDRSVLRPRSLALSLERVSEPALSALLDEEFQELRAVADALKDYGRTPISEEALRDALGETPEDLITLAREAGLITLNDTDDDARSFRVPDLYRWALRVTRRGPM</sequence>
<dbReference type="InterPro" id="IPR027417">
    <property type="entry name" value="P-loop_NTPase"/>
</dbReference>
<gene>
    <name evidence="1" type="ORF">GCM10023082_26170</name>
</gene>
<dbReference type="EMBL" id="BAABEP010000014">
    <property type="protein sequence ID" value="GAA3726955.1"/>
    <property type="molecule type" value="Genomic_DNA"/>
</dbReference>
<evidence type="ECO:0000313" key="1">
    <source>
        <dbReference type="EMBL" id="GAA3726955.1"/>
    </source>
</evidence>
<dbReference type="InterPro" id="IPR036065">
    <property type="entry name" value="BolA-like_sf"/>
</dbReference>
<accession>A0ABP7EX41</accession>
<dbReference type="PANTHER" id="PTHR13696:SF52">
    <property type="entry name" value="PARA FAMILY PROTEIN CT_582"/>
    <property type="match status" value="1"/>
</dbReference>
<dbReference type="SUPFAM" id="SSF82657">
    <property type="entry name" value="BolA-like"/>
    <property type="match status" value="1"/>
</dbReference>
<keyword evidence="2" id="KW-1185">Reference proteome</keyword>
<dbReference type="SUPFAM" id="SSF52540">
    <property type="entry name" value="P-loop containing nucleoside triphosphate hydrolases"/>
    <property type="match status" value="1"/>
</dbReference>
<protein>
    <submittedName>
        <fullName evidence="1">ParA family protein</fullName>
    </submittedName>
</protein>
<dbReference type="Proteomes" id="UP001499884">
    <property type="component" value="Unassembled WGS sequence"/>
</dbReference>
<dbReference type="NCBIfam" id="NF047389">
    <property type="entry name" value="ATPase_Sll1717"/>
    <property type="match status" value="1"/>
</dbReference>
<dbReference type="Gene3D" id="3.40.50.300">
    <property type="entry name" value="P-loop containing nucleotide triphosphate hydrolases"/>
    <property type="match status" value="1"/>
</dbReference>
<dbReference type="PANTHER" id="PTHR13696">
    <property type="entry name" value="P-LOOP CONTAINING NUCLEOSIDE TRIPHOSPHATE HYDROLASE"/>
    <property type="match status" value="1"/>
</dbReference>
<dbReference type="NCBIfam" id="NF047398">
    <property type="entry name" value="AAA_KGGVGR"/>
    <property type="match status" value="1"/>
</dbReference>
<dbReference type="RefSeq" id="WP_345645649.1">
    <property type="nucleotide sequence ID" value="NZ_BAABEP010000014.1"/>
</dbReference>
<name>A0ABP7EX41_9ACTN</name>
<dbReference type="InterPro" id="IPR050678">
    <property type="entry name" value="DNA_Partitioning_ATPase"/>
</dbReference>
<dbReference type="InterPro" id="IPR059206">
    <property type="entry name" value="Sll1717-like"/>
</dbReference>
<organism evidence="1 2">
    <name type="scientific">Streptomyces tremellae</name>
    <dbReference type="NCBI Taxonomy" id="1124239"/>
    <lineage>
        <taxon>Bacteria</taxon>
        <taxon>Bacillati</taxon>
        <taxon>Actinomycetota</taxon>
        <taxon>Actinomycetes</taxon>
        <taxon>Kitasatosporales</taxon>
        <taxon>Streptomycetaceae</taxon>
        <taxon>Streptomyces</taxon>
    </lineage>
</organism>
<evidence type="ECO:0000313" key="2">
    <source>
        <dbReference type="Proteomes" id="UP001499884"/>
    </source>
</evidence>
<proteinExistence type="predicted"/>
<comment type="caution">
    <text evidence="1">The sequence shown here is derived from an EMBL/GenBank/DDBJ whole genome shotgun (WGS) entry which is preliminary data.</text>
</comment>
<reference evidence="2" key="1">
    <citation type="journal article" date="2019" name="Int. J. Syst. Evol. Microbiol.">
        <title>The Global Catalogue of Microorganisms (GCM) 10K type strain sequencing project: providing services to taxonomists for standard genome sequencing and annotation.</title>
        <authorList>
            <consortium name="The Broad Institute Genomics Platform"/>
            <consortium name="The Broad Institute Genome Sequencing Center for Infectious Disease"/>
            <person name="Wu L."/>
            <person name="Ma J."/>
        </authorList>
    </citation>
    <scope>NUCLEOTIDE SEQUENCE [LARGE SCALE GENOMIC DNA]</scope>
    <source>
        <strain evidence="2">JCM 30846</strain>
    </source>
</reference>